<dbReference type="AlphaFoldDB" id="A0A1Y5TPT9"/>
<organism evidence="2 3">
    <name type="scientific">Oceanibacterium hippocampi</name>
    <dbReference type="NCBI Taxonomy" id="745714"/>
    <lineage>
        <taxon>Bacteria</taxon>
        <taxon>Pseudomonadati</taxon>
        <taxon>Pseudomonadota</taxon>
        <taxon>Alphaproteobacteria</taxon>
        <taxon>Sneathiellales</taxon>
        <taxon>Sneathiellaceae</taxon>
        <taxon>Oceanibacterium</taxon>
    </lineage>
</organism>
<name>A0A1Y5TPT9_9PROT</name>
<dbReference type="InterPro" id="IPR002539">
    <property type="entry name" value="MaoC-like_dom"/>
</dbReference>
<reference evidence="2 3" key="1">
    <citation type="submission" date="2017-03" db="EMBL/GenBank/DDBJ databases">
        <authorList>
            <person name="Afonso C.L."/>
            <person name="Miller P.J."/>
            <person name="Scott M.A."/>
            <person name="Spackman E."/>
            <person name="Goraichik I."/>
            <person name="Dimitrov K.M."/>
            <person name="Suarez D.L."/>
            <person name="Swayne D.E."/>
        </authorList>
    </citation>
    <scope>NUCLEOTIDE SEQUENCE [LARGE SCALE GENOMIC DNA]</scope>
    <source>
        <strain evidence="2 3">CECT 7691</strain>
    </source>
</reference>
<feature type="domain" description="MaoC-like" evidence="1">
    <location>
        <begin position="8"/>
        <end position="119"/>
    </location>
</feature>
<dbReference type="Proteomes" id="UP000193200">
    <property type="component" value="Unassembled WGS sequence"/>
</dbReference>
<dbReference type="InParanoid" id="A0A1Y5TPT9"/>
<evidence type="ECO:0000259" key="1">
    <source>
        <dbReference type="Pfam" id="PF01575"/>
    </source>
</evidence>
<evidence type="ECO:0000313" key="3">
    <source>
        <dbReference type="Proteomes" id="UP000193200"/>
    </source>
</evidence>
<dbReference type="Gene3D" id="3.10.129.10">
    <property type="entry name" value="Hotdog Thioesterase"/>
    <property type="match status" value="1"/>
</dbReference>
<keyword evidence="3" id="KW-1185">Reference proteome</keyword>
<dbReference type="SUPFAM" id="SSF54637">
    <property type="entry name" value="Thioesterase/thiol ester dehydrase-isomerase"/>
    <property type="match status" value="1"/>
</dbReference>
<evidence type="ECO:0000313" key="2">
    <source>
        <dbReference type="EMBL" id="SLN67161.1"/>
    </source>
</evidence>
<dbReference type="Pfam" id="PF01575">
    <property type="entry name" value="MaoC_dehydratas"/>
    <property type="match status" value="1"/>
</dbReference>
<accession>A0A1Y5TPT9</accession>
<protein>
    <submittedName>
        <fullName evidence="2">Bifunctional protein PaaZ</fullName>
    </submittedName>
</protein>
<dbReference type="InterPro" id="IPR052342">
    <property type="entry name" value="MCH/BMMD"/>
</dbReference>
<dbReference type="PANTHER" id="PTHR43664:SF1">
    <property type="entry name" value="BETA-METHYLMALYL-COA DEHYDRATASE"/>
    <property type="match status" value="1"/>
</dbReference>
<proteinExistence type="predicted"/>
<dbReference type="InterPro" id="IPR029069">
    <property type="entry name" value="HotDog_dom_sf"/>
</dbReference>
<gene>
    <name evidence="2" type="primary">paaZ_3</name>
    <name evidence="2" type="ORF">OCH7691_03119</name>
</gene>
<dbReference type="PANTHER" id="PTHR43664">
    <property type="entry name" value="MONOAMINE OXIDASE-RELATED"/>
    <property type="match status" value="1"/>
</dbReference>
<dbReference type="EMBL" id="FWFR01000002">
    <property type="protein sequence ID" value="SLN67161.1"/>
    <property type="molecule type" value="Genomic_DNA"/>
</dbReference>
<sequence>MYYEEFEIGMELRTPRRTVTLTDIVNFAGITGDFNAPHSDHEFCKTQSYGEPIAHGPLVWSMAGGLGYASGITDGTVVAMLGVDKWRVHLPVKHGDTIHVVQRVIAMRETSKPDKGIVTFDREIRNQRDEVVQSAIATNMYLRRPPAETAQG</sequence>